<accession>A0ABV2CZR9</accession>
<comment type="caution">
    <text evidence="8">The sequence shown here is derived from an EMBL/GenBank/DDBJ whole genome shotgun (WGS) entry which is preliminary data.</text>
</comment>
<dbReference type="GO" id="GO:0003887">
    <property type="term" value="F:DNA-directed DNA polymerase activity"/>
    <property type="evidence" value="ECO:0007669"/>
    <property type="project" value="UniProtKB-EC"/>
</dbReference>
<keyword evidence="3 8" id="KW-0548">Nucleotidyltransferase</keyword>
<evidence type="ECO:0000256" key="5">
    <source>
        <dbReference type="ARBA" id="ARBA00022932"/>
    </source>
</evidence>
<gene>
    <name evidence="8" type="primary">holA</name>
    <name evidence="8" type="ORF">ABVV53_06470</name>
</gene>
<protein>
    <recommendedName>
        <fullName evidence="1">DNA-directed DNA polymerase</fullName>
        <ecNumber evidence="1">2.7.7.7</ecNumber>
    </recommendedName>
</protein>
<comment type="catalytic activity">
    <reaction evidence="7">
        <text>DNA(n) + a 2'-deoxyribonucleoside 5'-triphosphate = DNA(n+1) + diphosphate</text>
        <dbReference type="Rhea" id="RHEA:22508"/>
        <dbReference type="Rhea" id="RHEA-COMP:17339"/>
        <dbReference type="Rhea" id="RHEA-COMP:17340"/>
        <dbReference type="ChEBI" id="CHEBI:33019"/>
        <dbReference type="ChEBI" id="CHEBI:61560"/>
        <dbReference type="ChEBI" id="CHEBI:173112"/>
        <dbReference type="EC" id="2.7.7.7"/>
    </reaction>
</comment>
<evidence type="ECO:0000313" key="9">
    <source>
        <dbReference type="Proteomes" id="UP001548713"/>
    </source>
</evidence>
<dbReference type="InterPro" id="IPR005790">
    <property type="entry name" value="DNA_polIII_delta"/>
</dbReference>
<keyword evidence="2 8" id="KW-0808">Transferase</keyword>
<evidence type="ECO:0000256" key="1">
    <source>
        <dbReference type="ARBA" id="ARBA00012417"/>
    </source>
</evidence>
<dbReference type="SUPFAM" id="SSF52540">
    <property type="entry name" value="P-loop containing nucleoside triphosphate hydrolases"/>
    <property type="match status" value="1"/>
</dbReference>
<dbReference type="PANTHER" id="PTHR34388">
    <property type="entry name" value="DNA POLYMERASE III SUBUNIT DELTA"/>
    <property type="match status" value="1"/>
</dbReference>
<dbReference type="PANTHER" id="PTHR34388:SF1">
    <property type="entry name" value="DNA POLYMERASE III SUBUNIT DELTA"/>
    <property type="match status" value="1"/>
</dbReference>
<reference evidence="8 9" key="1">
    <citation type="submission" date="2024-07" db="EMBL/GenBank/DDBJ databases">
        <title>Novosphingobium kalidii RD2P27.</title>
        <authorList>
            <person name="Sun J.-Q."/>
        </authorList>
    </citation>
    <scope>NUCLEOTIDE SEQUENCE [LARGE SCALE GENOMIC DNA]</scope>
    <source>
        <strain evidence="8 9">RD2P27</strain>
    </source>
</reference>
<dbReference type="Proteomes" id="UP001548713">
    <property type="component" value="Unassembled WGS sequence"/>
</dbReference>
<dbReference type="EMBL" id="JBEWLY010000012">
    <property type="protein sequence ID" value="MET1755099.1"/>
    <property type="molecule type" value="Genomic_DNA"/>
</dbReference>
<dbReference type="RefSeq" id="WP_353983575.1">
    <property type="nucleotide sequence ID" value="NZ_JBEWLY010000012.1"/>
</dbReference>
<dbReference type="InterPro" id="IPR008921">
    <property type="entry name" value="DNA_pol3_clamp-load_cplx_C"/>
</dbReference>
<evidence type="ECO:0000313" key="8">
    <source>
        <dbReference type="EMBL" id="MET1755099.1"/>
    </source>
</evidence>
<evidence type="ECO:0000256" key="3">
    <source>
        <dbReference type="ARBA" id="ARBA00022695"/>
    </source>
</evidence>
<proteinExistence type="inferred from homology"/>
<evidence type="ECO:0000256" key="2">
    <source>
        <dbReference type="ARBA" id="ARBA00022679"/>
    </source>
</evidence>
<keyword evidence="4" id="KW-0235">DNA replication</keyword>
<name>A0ABV2CZR9_9SPHN</name>
<sequence length="345" mass="36944">MKATQKDFAGLAARAAATAKVFFFCGPDESGAADAALRIISLLPDPGERIDFAGADLRKDPVRLSDEARSTSLFGGARHIWVRASGDEAHDAVSNLLEGEVEPCPVLILATGATDKSRTAKLLAARADALVAMFHPPDLGAITAAVRTEAGVAGLRLSSELAERIARGAGLDTRIARSEIAKLALYCDAAPESPRTVTATELDAVAAQTADDDFTPIVDAVLSGRRGLLAAELNRMRATQINPVGLLLALERRTAQLAALAARMSPGENLARFLDSEANARRIFWRDKAVLAEQLRNWRGHRLERLAQRLMALHQTMLSNSADGELFLAQELVTITRMACSTSTR</sequence>
<dbReference type="SUPFAM" id="SSF48019">
    <property type="entry name" value="post-AAA+ oligomerization domain-like"/>
    <property type="match status" value="1"/>
</dbReference>
<dbReference type="NCBIfam" id="TIGR01128">
    <property type="entry name" value="holA"/>
    <property type="match status" value="1"/>
</dbReference>
<dbReference type="InterPro" id="IPR027417">
    <property type="entry name" value="P-loop_NTPase"/>
</dbReference>
<evidence type="ECO:0000256" key="7">
    <source>
        <dbReference type="ARBA" id="ARBA00049244"/>
    </source>
</evidence>
<evidence type="ECO:0000256" key="6">
    <source>
        <dbReference type="ARBA" id="ARBA00034754"/>
    </source>
</evidence>
<dbReference type="EC" id="2.7.7.7" evidence="1"/>
<comment type="similarity">
    <text evidence="6">Belongs to the DNA polymerase HolA subunit family.</text>
</comment>
<keyword evidence="5" id="KW-0239">DNA-directed DNA polymerase</keyword>
<evidence type="ECO:0000256" key="4">
    <source>
        <dbReference type="ARBA" id="ARBA00022705"/>
    </source>
</evidence>
<organism evidence="8 9">
    <name type="scientific">Novosphingobium kalidii</name>
    <dbReference type="NCBI Taxonomy" id="3230299"/>
    <lineage>
        <taxon>Bacteria</taxon>
        <taxon>Pseudomonadati</taxon>
        <taxon>Pseudomonadota</taxon>
        <taxon>Alphaproteobacteria</taxon>
        <taxon>Sphingomonadales</taxon>
        <taxon>Sphingomonadaceae</taxon>
        <taxon>Novosphingobium</taxon>
    </lineage>
</organism>
<dbReference type="Gene3D" id="1.10.8.60">
    <property type="match status" value="1"/>
</dbReference>
<keyword evidence="9" id="KW-1185">Reference proteome</keyword>